<organism evidence="9 10">
    <name type="scientific">Metapseudomonas resinovorans</name>
    <name type="common">Pseudomonas resinovorans</name>
    <dbReference type="NCBI Taxonomy" id="53412"/>
    <lineage>
        <taxon>Bacteria</taxon>
        <taxon>Pseudomonadati</taxon>
        <taxon>Pseudomonadota</taxon>
        <taxon>Gammaproteobacteria</taxon>
        <taxon>Pseudomonadales</taxon>
        <taxon>Pseudomonadaceae</taxon>
        <taxon>Metapseudomonas</taxon>
    </lineage>
</organism>
<keyword evidence="10" id="KW-1185">Reference proteome</keyword>
<gene>
    <name evidence="9" type="ORF">NNO07_19205</name>
</gene>
<proteinExistence type="inferred from homology"/>
<feature type="transmembrane region" description="Helical" evidence="6">
    <location>
        <begin position="186"/>
        <end position="207"/>
    </location>
</feature>
<evidence type="ECO:0000256" key="6">
    <source>
        <dbReference type="RuleBase" id="RU366058"/>
    </source>
</evidence>
<evidence type="ECO:0000256" key="7">
    <source>
        <dbReference type="SAM" id="MobiDB-lite"/>
    </source>
</evidence>
<feature type="domain" description="VTT" evidence="8">
    <location>
        <begin position="93"/>
        <end position="209"/>
    </location>
</feature>
<dbReference type="Proteomes" id="UP001211689">
    <property type="component" value="Unassembled WGS sequence"/>
</dbReference>
<feature type="transmembrane region" description="Helical" evidence="6">
    <location>
        <begin position="72"/>
        <end position="93"/>
    </location>
</feature>
<evidence type="ECO:0000256" key="3">
    <source>
        <dbReference type="ARBA" id="ARBA00022692"/>
    </source>
</evidence>
<comment type="caution">
    <text evidence="9">The sequence shown here is derived from an EMBL/GenBank/DDBJ whole genome shotgun (WGS) entry which is preliminary data.</text>
</comment>
<dbReference type="PANTHER" id="PTHR12677">
    <property type="entry name" value="GOLGI APPARATUS MEMBRANE PROTEIN TVP38-RELATED"/>
    <property type="match status" value="1"/>
</dbReference>
<comment type="similarity">
    <text evidence="6">Belongs to the TVP38/TMEM64 family.</text>
</comment>
<keyword evidence="2 6" id="KW-1003">Cell membrane</keyword>
<dbReference type="RefSeq" id="WP_271471646.1">
    <property type="nucleotide sequence ID" value="NZ_JANEWF010000025.1"/>
</dbReference>
<evidence type="ECO:0000256" key="1">
    <source>
        <dbReference type="ARBA" id="ARBA00004651"/>
    </source>
</evidence>
<name>A0ABT4Y9E9_METRE</name>
<sequence>MGNEPRQLTEIQRTRPQPEGTRPHQAAAFAAPRAMFKGLGLILSLALIGYLFDSSDLGNAVNEAWIDAHIRGHGVEGTLLFLAVGMLFTAVGLPRQIIAFLAGYAFGLLPGTLIATLATLCGCLVTFLYARLFVRSLLRDRLGARAARFDRFIHEHPFSMTLLIRLLPVGSNVLTNLAAGISSTRLAPFLAASFVGFLPQSLVFALVGSGISVAPTLRIGTAAVLFLISGMLGAWLYHRHRHGLGIDDKVDAALGEAEQP</sequence>
<evidence type="ECO:0000256" key="5">
    <source>
        <dbReference type="ARBA" id="ARBA00023136"/>
    </source>
</evidence>
<dbReference type="PANTHER" id="PTHR12677:SF59">
    <property type="entry name" value="GOLGI APPARATUS MEMBRANE PROTEIN TVP38-RELATED"/>
    <property type="match status" value="1"/>
</dbReference>
<feature type="region of interest" description="Disordered" evidence="7">
    <location>
        <begin position="1"/>
        <end position="23"/>
    </location>
</feature>
<evidence type="ECO:0000256" key="2">
    <source>
        <dbReference type="ARBA" id="ARBA00022475"/>
    </source>
</evidence>
<protein>
    <recommendedName>
        <fullName evidence="6">TVP38/TMEM64 family membrane protein</fullName>
    </recommendedName>
</protein>
<evidence type="ECO:0000259" key="8">
    <source>
        <dbReference type="Pfam" id="PF09335"/>
    </source>
</evidence>
<dbReference type="InterPro" id="IPR032816">
    <property type="entry name" value="VTT_dom"/>
</dbReference>
<feature type="transmembrane region" description="Helical" evidence="6">
    <location>
        <begin position="34"/>
        <end position="52"/>
    </location>
</feature>
<dbReference type="Pfam" id="PF09335">
    <property type="entry name" value="VTT_dom"/>
    <property type="match status" value="1"/>
</dbReference>
<accession>A0ABT4Y9E9</accession>
<reference evidence="9 10" key="1">
    <citation type="submission" date="2022-07" db="EMBL/GenBank/DDBJ databases">
        <title>Genome Analysis of Selected Gammaproteobacteria from Nigerian Food snails.</title>
        <authorList>
            <person name="Okafor A.C."/>
        </authorList>
    </citation>
    <scope>NUCLEOTIDE SEQUENCE [LARGE SCALE GENOMIC DNA]</scope>
    <source>
        <strain evidence="9 10">Awg 2</strain>
    </source>
</reference>
<comment type="subcellular location">
    <subcellularLocation>
        <location evidence="1 6">Cell membrane</location>
        <topology evidence="1 6">Multi-pass membrane protein</topology>
    </subcellularLocation>
</comment>
<evidence type="ECO:0000313" key="9">
    <source>
        <dbReference type="EMBL" id="MDA8485200.1"/>
    </source>
</evidence>
<keyword evidence="5 6" id="KW-0472">Membrane</keyword>
<dbReference type="EMBL" id="JANEWF010000025">
    <property type="protein sequence ID" value="MDA8485200.1"/>
    <property type="molecule type" value="Genomic_DNA"/>
</dbReference>
<keyword evidence="3 6" id="KW-0812">Transmembrane</keyword>
<feature type="transmembrane region" description="Helical" evidence="6">
    <location>
        <begin position="219"/>
        <end position="237"/>
    </location>
</feature>
<evidence type="ECO:0000313" key="10">
    <source>
        <dbReference type="Proteomes" id="UP001211689"/>
    </source>
</evidence>
<feature type="transmembrane region" description="Helical" evidence="6">
    <location>
        <begin position="105"/>
        <end position="130"/>
    </location>
</feature>
<evidence type="ECO:0000256" key="4">
    <source>
        <dbReference type="ARBA" id="ARBA00022989"/>
    </source>
</evidence>
<keyword evidence="4 6" id="KW-1133">Transmembrane helix</keyword>
<dbReference type="InterPro" id="IPR015414">
    <property type="entry name" value="TMEM64"/>
</dbReference>